<sequence>MLTLHGECWVITDSAAGNQRQALALAEHLQLPRRHLLLEPRAPWSWLAPRLIAGGRLALPASQRAWFAPPWPAVAIGCGRAAALFTRMLRPLGEGRCHTVQILDPRIEPTLWDTVVVPRHDELHGANVLTTLGSLNTVDDEWLADGRDACPQFEALPRPRVGVLLGGPRRGIALDADYASALIRQLLARQRAEGGSLLVLGSRRTPAALIESLRPLLAEVPGLLWAGRDDGRNPYPGVLGWADRLVVTPDSVNMLSEACAVGCPVLTFIRAPLPPKIARFHQTLRDAGLLHDLDAPGTAAQRPLRETARVAALVRERIEATRAGLRGGNPGGFPLSRE</sequence>
<proteinExistence type="predicted"/>
<dbReference type="EMBL" id="CP170721">
    <property type="protein sequence ID" value="XIA18532.1"/>
    <property type="molecule type" value="Genomic_DNA"/>
</dbReference>
<accession>A0AB74UQH1</accession>
<organism evidence="1">
    <name type="scientific">Rhodanobacter sp. FW102-FHT14D07</name>
    <dbReference type="NCBI Taxonomy" id="3351462"/>
    <lineage>
        <taxon>Bacteria</taxon>
        <taxon>Pseudomonadati</taxon>
        <taxon>Pseudomonadota</taxon>
        <taxon>Gammaproteobacteria</taxon>
        <taxon>Lysobacterales</taxon>
        <taxon>Rhodanobacteraceae</taxon>
        <taxon>Rhodanobacter</taxon>
    </lineage>
</organism>
<dbReference type="AlphaFoldDB" id="A0AB74UQH1"/>
<name>A0AB74UQH1_9GAMM</name>
<gene>
    <name evidence="1" type="ORF">ACFYG5_18565</name>
</gene>
<dbReference type="RefSeq" id="WP_395120285.1">
    <property type="nucleotide sequence ID" value="NZ_CP170721.1"/>
</dbReference>
<evidence type="ECO:0000313" key="1">
    <source>
        <dbReference type="EMBL" id="XIA18532.1"/>
    </source>
</evidence>
<dbReference type="InterPro" id="IPR009367">
    <property type="entry name" value="Elm1-like"/>
</dbReference>
<dbReference type="PANTHER" id="PTHR33986:SF15">
    <property type="entry name" value="MITOCHONDRIAL FISSION PROTEIN ELM1"/>
    <property type="match status" value="1"/>
</dbReference>
<dbReference type="PANTHER" id="PTHR33986">
    <property type="entry name" value="OS02G0535700 PROTEIN"/>
    <property type="match status" value="1"/>
</dbReference>
<reference evidence="1" key="1">
    <citation type="submission" date="2024-10" db="EMBL/GenBank/DDBJ databases">
        <authorList>
            <person name="Lesea H.P."/>
            <person name="Kuehl J.V."/>
            <person name="Chandonia J.-M."/>
        </authorList>
    </citation>
    <scope>NUCLEOTIDE SEQUENCE</scope>
    <source>
        <strain evidence="1">FW102-FHT14D07</strain>
    </source>
</reference>
<protein>
    <submittedName>
        <fullName evidence="1">Mitochondrial fission ELM1 family protein</fullName>
    </submittedName>
</protein>
<dbReference type="Pfam" id="PF06258">
    <property type="entry name" value="Mito_fiss_Elm1"/>
    <property type="match status" value="1"/>
</dbReference>